<dbReference type="AlphaFoldDB" id="A0AAV9W7L1"/>
<protein>
    <submittedName>
        <fullName evidence="1">Uncharacterized protein</fullName>
    </submittedName>
</protein>
<sequence>METPTSTSSTLPQSTEVEGLAHQLENLRPNIDTPVKQLSANDPPWQGHIYVIKYQDSSRVLTYGEPEGVILAEYEGKPTQRWICHIKEGWLGFTNDPVETTAYLGHYQTMKLHCRATHHLHQEMFCVRKRLGEGFQILARFDQSLHPVGIDEAGDPAVVRYSEEWWGFHLLA</sequence>
<dbReference type="PANTHER" id="PTHR39697">
    <property type="entry name" value="RICIN B LECTIN DOMAIN-CONTAINING PROTEIN-RELATED"/>
    <property type="match status" value="1"/>
</dbReference>
<dbReference type="Proteomes" id="UP001370758">
    <property type="component" value="Unassembled WGS sequence"/>
</dbReference>
<accession>A0AAV9W7L1</accession>
<name>A0AAV9W7L1_9PEZI</name>
<comment type="caution">
    <text evidence="1">The sequence shown here is derived from an EMBL/GenBank/DDBJ whole genome shotgun (WGS) entry which is preliminary data.</text>
</comment>
<evidence type="ECO:0000313" key="1">
    <source>
        <dbReference type="EMBL" id="KAK6502952.1"/>
    </source>
</evidence>
<proteinExistence type="predicted"/>
<dbReference type="PANTHER" id="PTHR39697:SF2">
    <property type="entry name" value="CYANOVIRIN-N DOMAIN-CONTAINING PROTEIN"/>
    <property type="match status" value="1"/>
</dbReference>
<reference evidence="1 2" key="1">
    <citation type="submission" date="2023-08" db="EMBL/GenBank/DDBJ databases">
        <authorList>
            <person name="Palmer J.M."/>
        </authorList>
    </citation>
    <scope>NUCLEOTIDE SEQUENCE [LARGE SCALE GENOMIC DNA]</scope>
    <source>
        <strain evidence="1 2">TWF481</strain>
    </source>
</reference>
<gene>
    <name evidence="1" type="ORF">TWF481_007990</name>
</gene>
<keyword evidence="2" id="KW-1185">Reference proteome</keyword>
<dbReference type="EMBL" id="JAVHJL010000005">
    <property type="protein sequence ID" value="KAK6502952.1"/>
    <property type="molecule type" value="Genomic_DNA"/>
</dbReference>
<organism evidence="1 2">
    <name type="scientific">Arthrobotrys musiformis</name>
    <dbReference type="NCBI Taxonomy" id="47236"/>
    <lineage>
        <taxon>Eukaryota</taxon>
        <taxon>Fungi</taxon>
        <taxon>Dikarya</taxon>
        <taxon>Ascomycota</taxon>
        <taxon>Pezizomycotina</taxon>
        <taxon>Orbiliomycetes</taxon>
        <taxon>Orbiliales</taxon>
        <taxon>Orbiliaceae</taxon>
        <taxon>Arthrobotrys</taxon>
    </lineage>
</organism>
<evidence type="ECO:0000313" key="2">
    <source>
        <dbReference type="Proteomes" id="UP001370758"/>
    </source>
</evidence>